<proteinExistence type="predicted"/>
<dbReference type="SUPFAM" id="SSF53850">
    <property type="entry name" value="Periplasmic binding protein-like II"/>
    <property type="match status" value="1"/>
</dbReference>
<dbReference type="Pfam" id="PF09084">
    <property type="entry name" value="NMT1"/>
    <property type="match status" value="1"/>
</dbReference>
<dbReference type="EMBL" id="JACCCZ010000001">
    <property type="protein sequence ID" value="NYG01099.1"/>
    <property type="molecule type" value="Genomic_DNA"/>
</dbReference>
<dbReference type="InterPro" id="IPR015168">
    <property type="entry name" value="SsuA/THI5"/>
</dbReference>
<dbReference type="PANTHER" id="PTHR31528:SF15">
    <property type="entry name" value="RIBOFLAVIN-BINDING PROTEIN RIBY"/>
    <property type="match status" value="1"/>
</dbReference>
<dbReference type="PANTHER" id="PTHR31528">
    <property type="entry name" value="4-AMINO-5-HYDROXYMETHYL-2-METHYLPYRIMIDINE PHOSPHATE SYNTHASE THI11-RELATED"/>
    <property type="match status" value="1"/>
</dbReference>
<feature type="signal peptide" evidence="1">
    <location>
        <begin position="1"/>
        <end position="30"/>
    </location>
</feature>
<accession>A0A852VY35</accession>
<sequence>MTTTSTRSVRGARRVGRTCAAVLAVCAVLAACGGNDGGDAGEPVTFLNVLPMESLSFAPEMIADTRGLFEARGLDVTFEATQGSAPAIQTVLAGGAQLTRIGDIETMIAAGERNAPLLAFGEPIHTGTIRMISTEASPVTRAEQFRGRLVGTPSEGGTSSITLDLVAGSAGVPPEEVSRQVVGLSPGVFDLLTSGRVDSYIVSLDTSVLLDHTRPETVVYDPNQDIDAGAQMYVTSAAQMADPQTRDRLERYASAVEEAMQFIVDDEANGFAETMRLIDSEYEVPALGDPDVAKAALAAYVDAYTSGDTLLGISPQRWQAAYDEIVGIGQLPPGLDPAAWLDTTLTPAPAR</sequence>
<evidence type="ECO:0000313" key="3">
    <source>
        <dbReference type="EMBL" id="NYG01099.1"/>
    </source>
</evidence>
<keyword evidence="1" id="KW-0732">Signal</keyword>
<evidence type="ECO:0000313" key="4">
    <source>
        <dbReference type="Proteomes" id="UP000549695"/>
    </source>
</evidence>
<gene>
    <name evidence="3" type="ORF">HDA37_001384</name>
</gene>
<evidence type="ECO:0000259" key="2">
    <source>
        <dbReference type="Pfam" id="PF09084"/>
    </source>
</evidence>
<feature type="chain" id="PRO_5033017826" evidence="1">
    <location>
        <begin position="31"/>
        <end position="351"/>
    </location>
</feature>
<dbReference type="Gene3D" id="3.40.190.10">
    <property type="entry name" value="Periplasmic binding protein-like II"/>
    <property type="match status" value="2"/>
</dbReference>
<dbReference type="Proteomes" id="UP000549695">
    <property type="component" value="Unassembled WGS sequence"/>
</dbReference>
<organism evidence="3 4">
    <name type="scientific">Pseudonocardia alni</name>
    <name type="common">Amycolata alni</name>
    <dbReference type="NCBI Taxonomy" id="33907"/>
    <lineage>
        <taxon>Bacteria</taxon>
        <taxon>Bacillati</taxon>
        <taxon>Actinomycetota</taxon>
        <taxon>Actinomycetes</taxon>
        <taxon>Pseudonocardiales</taxon>
        <taxon>Pseudonocardiaceae</taxon>
        <taxon>Pseudonocardia</taxon>
    </lineage>
</organism>
<dbReference type="AlphaFoldDB" id="A0A852VY35"/>
<evidence type="ECO:0000256" key="1">
    <source>
        <dbReference type="SAM" id="SignalP"/>
    </source>
</evidence>
<dbReference type="PROSITE" id="PS51257">
    <property type="entry name" value="PROKAR_LIPOPROTEIN"/>
    <property type="match status" value="1"/>
</dbReference>
<dbReference type="RefSeq" id="WP_083659066.1">
    <property type="nucleotide sequence ID" value="NZ_BAAAJZ010000008.1"/>
</dbReference>
<dbReference type="InterPro" id="IPR027939">
    <property type="entry name" value="NMT1/THI5"/>
</dbReference>
<name>A0A852VY35_PSEA5</name>
<protein>
    <submittedName>
        <fullName evidence="3">NitT/TauT family transport system substrate-binding protein</fullName>
    </submittedName>
</protein>
<keyword evidence="4" id="KW-1185">Reference proteome</keyword>
<dbReference type="GeneID" id="98051182"/>
<reference evidence="3 4" key="1">
    <citation type="submission" date="2020-07" db="EMBL/GenBank/DDBJ databases">
        <title>Sequencing the genomes of 1000 actinobacteria strains.</title>
        <authorList>
            <person name="Klenk H.-P."/>
        </authorList>
    </citation>
    <scope>NUCLEOTIDE SEQUENCE [LARGE SCALE GENOMIC DNA]</scope>
    <source>
        <strain evidence="3 4">DSM 44749</strain>
    </source>
</reference>
<dbReference type="GO" id="GO:0009228">
    <property type="term" value="P:thiamine biosynthetic process"/>
    <property type="evidence" value="ECO:0007669"/>
    <property type="project" value="InterPro"/>
</dbReference>
<comment type="caution">
    <text evidence="3">The sequence shown here is derived from an EMBL/GenBank/DDBJ whole genome shotgun (WGS) entry which is preliminary data.</text>
</comment>
<feature type="domain" description="SsuA/THI5-like" evidence="2">
    <location>
        <begin position="56"/>
        <end position="266"/>
    </location>
</feature>